<organism evidence="2 3">
    <name type="scientific">Clonostachys solani</name>
    <dbReference type="NCBI Taxonomy" id="160281"/>
    <lineage>
        <taxon>Eukaryota</taxon>
        <taxon>Fungi</taxon>
        <taxon>Dikarya</taxon>
        <taxon>Ascomycota</taxon>
        <taxon>Pezizomycotina</taxon>
        <taxon>Sordariomycetes</taxon>
        <taxon>Hypocreomycetidae</taxon>
        <taxon>Hypocreales</taxon>
        <taxon>Bionectriaceae</taxon>
        <taxon>Clonostachys</taxon>
    </lineage>
</organism>
<feature type="compositionally biased region" description="Basic residues" evidence="1">
    <location>
        <begin position="661"/>
        <end position="672"/>
    </location>
</feature>
<evidence type="ECO:0000313" key="3">
    <source>
        <dbReference type="Proteomes" id="UP000775872"/>
    </source>
</evidence>
<accession>A0A9N9ZJ20</accession>
<evidence type="ECO:0000256" key="1">
    <source>
        <dbReference type="SAM" id="MobiDB-lite"/>
    </source>
</evidence>
<keyword evidence="3" id="KW-1185">Reference proteome</keyword>
<feature type="compositionally biased region" description="Polar residues" evidence="1">
    <location>
        <begin position="263"/>
        <end position="274"/>
    </location>
</feature>
<dbReference type="Proteomes" id="UP000775872">
    <property type="component" value="Unassembled WGS sequence"/>
</dbReference>
<feature type="compositionally biased region" description="Acidic residues" evidence="1">
    <location>
        <begin position="275"/>
        <end position="287"/>
    </location>
</feature>
<gene>
    <name evidence="2" type="ORF">CSOL1703_00006296</name>
</gene>
<feature type="compositionally biased region" description="Low complexity" evidence="1">
    <location>
        <begin position="526"/>
        <end position="545"/>
    </location>
</feature>
<feature type="region of interest" description="Disordered" evidence="1">
    <location>
        <begin position="417"/>
        <end position="672"/>
    </location>
</feature>
<dbReference type="AlphaFoldDB" id="A0A9N9ZJ20"/>
<protein>
    <submittedName>
        <fullName evidence="2">Uncharacterized protein</fullName>
    </submittedName>
</protein>
<feature type="compositionally biased region" description="Acidic residues" evidence="1">
    <location>
        <begin position="611"/>
        <end position="627"/>
    </location>
</feature>
<comment type="caution">
    <text evidence="2">The sequence shown here is derived from an EMBL/GenBank/DDBJ whole genome shotgun (WGS) entry which is preliminary data.</text>
</comment>
<sequence>MCFVLTTHMTNCETRHISTLEVEHPELCFDIYNPFTYPDECEHFVENYEQNLALCPRHGTCCQVTFRRVCVFWVGHAGGIIKCRKFKRYFHITVPRGGCNPEVARHFVAPFPARVELTAEEEERLFEAHRDYIDSGEGVRTALEGCGSRWITDVNPPYDWRPTLNVGENVEMLGGFDAARERWESTCPMLKIVEDPPRHELQKEIQSQHPYWYKAVKVPRTGNEGIPLPGAEGFIDDQPTPVESSVLDTEEGDQDVPLPPSSDGPNQIWSSASGEENDSGLGQDDEQGPLAAPQALGGHALPAEPGNGPVEPPANPNLSSEQLSALRDMLVQPPPGDVPGVRLRSGMVGIPVTGMVWLPAQGLLHPPVQAPFHLDNVDDRGYNRAPDGLLLLPADILGRLLNNIRRNIRPENVPIQSVEGENGFAPPIVSPLTDAEAPGGGGEGSRPPESGESQRDEEESATNSNTTRGSGGLQENDAPLPPTQSPSGGEEESRTNSNTTRGSGVSPESDAPLPPTQSPSGGSGQGSSQQATSSLLQSSLLPESGNDADGSQQSGSLLSAVPPSPQEEGNSEEATTELLSDRSNGALEEVENALEPAESDVPRNTRKRAAEEEEEVEEEEEEVEEEPAPPPPTRRQPAKRRRVEQPVEQPIEQPADEPRYRLRQRRKVNYTQ</sequence>
<evidence type="ECO:0000313" key="2">
    <source>
        <dbReference type="EMBL" id="CAH0056356.1"/>
    </source>
</evidence>
<feature type="region of interest" description="Disordered" evidence="1">
    <location>
        <begin position="223"/>
        <end position="319"/>
    </location>
</feature>
<dbReference type="OrthoDB" id="5152105at2759"/>
<proteinExistence type="predicted"/>
<name>A0A9N9ZJ20_9HYPO</name>
<dbReference type="EMBL" id="CABFOC020000063">
    <property type="protein sequence ID" value="CAH0056356.1"/>
    <property type="molecule type" value="Genomic_DNA"/>
</dbReference>
<reference evidence="2" key="1">
    <citation type="submission" date="2021-10" db="EMBL/GenBank/DDBJ databases">
        <authorList>
            <person name="Piombo E."/>
        </authorList>
    </citation>
    <scope>NUCLEOTIDE SEQUENCE</scope>
</reference>